<dbReference type="OrthoDB" id="47475at2759"/>
<name>A0A835PHY0_VANPL</name>
<sequence>MAIGISMIASVMGDIAVDIPIEEGEGNPKYEVFFLGVLNHLKCVWPRAGVGRRLRLQEKRKRTWEVESLWWRERTLWKENSLRLERKKTQEVAMEALCNLQVGIAKGVFDNSFE</sequence>
<evidence type="ECO:0000313" key="1">
    <source>
        <dbReference type="EMBL" id="KAG0450642.1"/>
    </source>
</evidence>
<proteinExistence type="predicted"/>
<protein>
    <submittedName>
        <fullName evidence="1">Uncharacterized protein</fullName>
    </submittedName>
</protein>
<comment type="caution">
    <text evidence="1">The sequence shown here is derived from an EMBL/GenBank/DDBJ whole genome shotgun (WGS) entry which is preliminary data.</text>
</comment>
<accession>A0A835PHY0</accession>
<dbReference type="Proteomes" id="UP000636800">
    <property type="component" value="Unassembled WGS sequence"/>
</dbReference>
<organism evidence="1 2">
    <name type="scientific">Vanilla planifolia</name>
    <name type="common">Vanilla</name>
    <dbReference type="NCBI Taxonomy" id="51239"/>
    <lineage>
        <taxon>Eukaryota</taxon>
        <taxon>Viridiplantae</taxon>
        <taxon>Streptophyta</taxon>
        <taxon>Embryophyta</taxon>
        <taxon>Tracheophyta</taxon>
        <taxon>Spermatophyta</taxon>
        <taxon>Magnoliopsida</taxon>
        <taxon>Liliopsida</taxon>
        <taxon>Asparagales</taxon>
        <taxon>Orchidaceae</taxon>
        <taxon>Vanilloideae</taxon>
        <taxon>Vanilleae</taxon>
        <taxon>Vanilla</taxon>
    </lineage>
</organism>
<dbReference type="AlphaFoldDB" id="A0A835PHY0"/>
<keyword evidence="2" id="KW-1185">Reference proteome</keyword>
<gene>
    <name evidence="1" type="ORF">HPP92_026831</name>
</gene>
<reference evidence="1 2" key="1">
    <citation type="journal article" date="2020" name="Nat. Food">
        <title>A phased Vanilla planifolia genome enables genetic improvement of flavour and production.</title>
        <authorList>
            <person name="Hasing T."/>
            <person name="Tang H."/>
            <person name="Brym M."/>
            <person name="Khazi F."/>
            <person name="Huang T."/>
            <person name="Chambers A.H."/>
        </authorList>
    </citation>
    <scope>NUCLEOTIDE SEQUENCE [LARGE SCALE GENOMIC DNA]</scope>
    <source>
        <tissue evidence="1">Leaf</tissue>
    </source>
</reference>
<evidence type="ECO:0000313" key="2">
    <source>
        <dbReference type="Proteomes" id="UP000636800"/>
    </source>
</evidence>
<dbReference type="EMBL" id="JADCNL010000095">
    <property type="protein sequence ID" value="KAG0450642.1"/>
    <property type="molecule type" value="Genomic_DNA"/>
</dbReference>